<evidence type="ECO:0000256" key="1">
    <source>
        <dbReference type="SAM" id="MobiDB-lite"/>
    </source>
</evidence>
<keyword evidence="2" id="KW-1133">Transmembrane helix</keyword>
<dbReference type="AlphaFoldDB" id="A0A7S0RK51"/>
<accession>A0A7S0RK51</accession>
<feature type="compositionally biased region" description="Low complexity" evidence="1">
    <location>
        <begin position="210"/>
        <end position="223"/>
    </location>
</feature>
<evidence type="ECO:0000256" key="2">
    <source>
        <dbReference type="SAM" id="Phobius"/>
    </source>
</evidence>
<organism evidence="3">
    <name type="scientific">Chlamydomonas leiostraca</name>
    <dbReference type="NCBI Taxonomy" id="1034604"/>
    <lineage>
        <taxon>Eukaryota</taxon>
        <taxon>Viridiplantae</taxon>
        <taxon>Chlorophyta</taxon>
        <taxon>core chlorophytes</taxon>
        <taxon>Chlorophyceae</taxon>
        <taxon>CS clade</taxon>
        <taxon>Chlamydomonadales</taxon>
        <taxon>Chlamydomonadaceae</taxon>
        <taxon>Chlamydomonas</taxon>
    </lineage>
</organism>
<protein>
    <submittedName>
        <fullName evidence="3">Uncharacterized protein</fullName>
    </submittedName>
</protein>
<feature type="transmembrane region" description="Helical" evidence="2">
    <location>
        <begin position="37"/>
        <end position="60"/>
    </location>
</feature>
<feature type="transmembrane region" description="Helical" evidence="2">
    <location>
        <begin position="159"/>
        <end position="181"/>
    </location>
</feature>
<feature type="transmembrane region" description="Helical" evidence="2">
    <location>
        <begin position="66"/>
        <end position="83"/>
    </location>
</feature>
<feature type="compositionally biased region" description="Basic and acidic residues" evidence="1">
    <location>
        <begin position="192"/>
        <end position="203"/>
    </location>
</feature>
<proteinExistence type="predicted"/>
<reference evidence="3" key="1">
    <citation type="submission" date="2021-01" db="EMBL/GenBank/DDBJ databases">
        <authorList>
            <person name="Corre E."/>
            <person name="Pelletier E."/>
            <person name="Niang G."/>
            <person name="Scheremetjew M."/>
            <person name="Finn R."/>
            <person name="Kale V."/>
            <person name="Holt S."/>
            <person name="Cochrane G."/>
            <person name="Meng A."/>
            <person name="Brown T."/>
            <person name="Cohen L."/>
        </authorList>
    </citation>
    <scope>NUCLEOTIDE SEQUENCE</scope>
    <source>
        <strain evidence="3">SAG 11-49</strain>
    </source>
</reference>
<feature type="region of interest" description="Disordered" evidence="1">
    <location>
        <begin position="192"/>
        <end position="231"/>
    </location>
</feature>
<name>A0A7S0RK51_9CHLO</name>
<dbReference type="EMBL" id="HBFB01016436">
    <property type="protein sequence ID" value="CAD8679714.1"/>
    <property type="molecule type" value="Transcribed_RNA"/>
</dbReference>
<evidence type="ECO:0000313" key="3">
    <source>
        <dbReference type="EMBL" id="CAD8679714.1"/>
    </source>
</evidence>
<keyword evidence="2" id="KW-0812">Transmembrane</keyword>
<feature type="transmembrane region" description="Helical" evidence="2">
    <location>
        <begin position="95"/>
        <end position="114"/>
    </location>
</feature>
<gene>
    <name evidence="3" type="ORF">CLEI1391_LOCUS9192</name>
</gene>
<sequence length="231" mass="25901">MGTRYKRPDGTDGTDHQFREQIDDSYKSMPIWRTAGWLALHAAFIPMCGKMAIAFVPHYLDGGMPHPQTMVMAAMYLLAVIFWKLAKPATYKESLLLTKLTNTCVMILCVLHVVELYRYHTMLPKHTLYPRRLAQYLREEVGGTWAAGHWQNTFTVFEALVECFTMVFLGAAAFSFHNYILRKMQLEKKIAADKKKPGGKDGGDGEGEDAGASKVKTPSGAGPRSRRPGRA</sequence>
<keyword evidence="2" id="KW-0472">Membrane</keyword>